<gene>
    <name evidence="7" type="ORF">GCM10007315_01780</name>
</gene>
<feature type="transmembrane region" description="Helical" evidence="5">
    <location>
        <begin position="220"/>
        <end position="239"/>
    </location>
</feature>
<reference evidence="7" key="2">
    <citation type="submission" date="2020-09" db="EMBL/GenBank/DDBJ databases">
        <authorList>
            <person name="Sun Q."/>
            <person name="Kim S."/>
        </authorList>
    </citation>
    <scope>NUCLEOTIDE SEQUENCE</scope>
    <source>
        <strain evidence="7">KCTC 23310</strain>
    </source>
</reference>
<evidence type="ECO:0000256" key="2">
    <source>
        <dbReference type="ARBA" id="ARBA00022692"/>
    </source>
</evidence>
<evidence type="ECO:0000313" key="7">
    <source>
        <dbReference type="EMBL" id="GHC44247.1"/>
    </source>
</evidence>
<dbReference type="InterPro" id="IPR000620">
    <property type="entry name" value="EamA_dom"/>
</dbReference>
<evidence type="ECO:0000256" key="4">
    <source>
        <dbReference type="ARBA" id="ARBA00023136"/>
    </source>
</evidence>
<dbReference type="PANTHER" id="PTHR32322">
    <property type="entry name" value="INNER MEMBRANE TRANSPORTER"/>
    <property type="match status" value="1"/>
</dbReference>
<dbReference type="PANTHER" id="PTHR32322:SF9">
    <property type="entry name" value="AMINO-ACID METABOLITE EFFLUX PUMP-RELATED"/>
    <property type="match status" value="1"/>
</dbReference>
<evidence type="ECO:0000256" key="1">
    <source>
        <dbReference type="ARBA" id="ARBA00004141"/>
    </source>
</evidence>
<feature type="transmembrane region" description="Helical" evidence="5">
    <location>
        <begin position="131"/>
        <end position="150"/>
    </location>
</feature>
<proteinExistence type="predicted"/>
<feature type="transmembrane region" description="Helical" evidence="5">
    <location>
        <begin position="99"/>
        <end position="122"/>
    </location>
</feature>
<evidence type="ECO:0000256" key="3">
    <source>
        <dbReference type="ARBA" id="ARBA00022989"/>
    </source>
</evidence>
<keyword evidence="3 5" id="KW-1133">Transmembrane helix</keyword>
<evidence type="ECO:0000256" key="5">
    <source>
        <dbReference type="SAM" id="Phobius"/>
    </source>
</evidence>
<dbReference type="Proteomes" id="UP000638981">
    <property type="component" value="Unassembled WGS sequence"/>
</dbReference>
<feature type="transmembrane region" description="Helical" evidence="5">
    <location>
        <begin position="40"/>
        <end position="60"/>
    </location>
</feature>
<sequence length="304" mass="31930">MKPAQQSMNLLAWSLLLLLAVIWGGSYLSNRIALDDVPVFTTVAFRVGGAALALWLFVLIRGLRPLPRFDQWLALIGMGVFNNVIPFSLIVWGQQHIPTGLAAILNAATALITVLLAALIFADERLTKGKALGVLTGFVGVIIVIGPAVLHQFDLTALGQLAMLGAALFYAISGCYARLFLKGMSPVVQAAGTLAGAALVMIPLALWADGWPTMDYGLPAWGALAYLALVSSAFAYVLFYKVLALAGAGNLGLVTLLVGPVAAAMGAVAYGETLPLRAWAGFAVITLGLILIDGRLARRFGRSG</sequence>
<feature type="transmembrane region" description="Helical" evidence="5">
    <location>
        <begin position="72"/>
        <end position="93"/>
    </location>
</feature>
<dbReference type="SUPFAM" id="SSF103481">
    <property type="entry name" value="Multidrug resistance efflux transporter EmrE"/>
    <property type="match status" value="2"/>
</dbReference>
<feature type="domain" description="EamA" evidence="6">
    <location>
        <begin position="14"/>
        <end position="145"/>
    </location>
</feature>
<dbReference type="Pfam" id="PF00892">
    <property type="entry name" value="EamA"/>
    <property type="match status" value="2"/>
</dbReference>
<reference evidence="7" key="1">
    <citation type="journal article" date="2014" name="Int. J. Syst. Evol. Microbiol.">
        <title>Complete genome sequence of Corynebacterium casei LMG S-19264T (=DSM 44701T), isolated from a smear-ripened cheese.</title>
        <authorList>
            <consortium name="US DOE Joint Genome Institute (JGI-PGF)"/>
            <person name="Walter F."/>
            <person name="Albersmeier A."/>
            <person name="Kalinowski J."/>
            <person name="Ruckert C."/>
        </authorList>
    </citation>
    <scope>NUCLEOTIDE SEQUENCE</scope>
    <source>
        <strain evidence="7">KCTC 23310</strain>
    </source>
</reference>
<feature type="transmembrane region" description="Helical" evidence="5">
    <location>
        <begin position="188"/>
        <end position="208"/>
    </location>
</feature>
<comment type="subcellular location">
    <subcellularLocation>
        <location evidence="1">Membrane</location>
        <topology evidence="1">Multi-pass membrane protein</topology>
    </subcellularLocation>
</comment>
<organism evidence="7 8">
    <name type="scientific">Neogemmobacter tilapiae</name>
    <dbReference type="NCBI Taxonomy" id="875041"/>
    <lineage>
        <taxon>Bacteria</taxon>
        <taxon>Pseudomonadati</taxon>
        <taxon>Pseudomonadota</taxon>
        <taxon>Alphaproteobacteria</taxon>
        <taxon>Rhodobacterales</taxon>
        <taxon>Paracoccaceae</taxon>
        <taxon>Neogemmobacter</taxon>
    </lineage>
</organism>
<dbReference type="InterPro" id="IPR037185">
    <property type="entry name" value="EmrE-like"/>
</dbReference>
<feature type="domain" description="EamA" evidence="6">
    <location>
        <begin position="158"/>
        <end position="292"/>
    </location>
</feature>
<keyword evidence="2 5" id="KW-0812">Transmembrane</keyword>
<evidence type="ECO:0000259" key="6">
    <source>
        <dbReference type="Pfam" id="PF00892"/>
    </source>
</evidence>
<accession>A0A918TDQ9</accession>
<name>A0A918TDQ9_9RHOB</name>
<dbReference type="InterPro" id="IPR050638">
    <property type="entry name" value="AA-Vitamin_Transporters"/>
</dbReference>
<feature type="transmembrane region" description="Helical" evidence="5">
    <location>
        <begin position="162"/>
        <end position="181"/>
    </location>
</feature>
<dbReference type="GO" id="GO:0016020">
    <property type="term" value="C:membrane"/>
    <property type="evidence" value="ECO:0007669"/>
    <property type="project" value="UniProtKB-SubCell"/>
</dbReference>
<dbReference type="RefSeq" id="WP_229804386.1">
    <property type="nucleotide sequence ID" value="NZ_BMYJ01000001.1"/>
</dbReference>
<feature type="transmembrane region" description="Helical" evidence="5">
    <location>
        <begin position="251"/>
        <end position="270"/>
    </location>
</feature>
<keyword evidence="8" id="KW-1185">Reference proteome</keyword>
<protein>
    <submittedName>
        <fullName evidence="7">Multidrug transporter</fullName>
    </submittedName>
</protein>
<comment type="caution">
    <text evidence="7">The sequence shown here is derived from an EMBL/GenBank/DDBJ whole genome shotgun (WGS) entry which is preliminary data.</text>
</comment>
<dbReference type="Gene3D" id="1.10.3730.20">
    <property type="match status" value="1"/>
</dbReference>
<dbReference type="AlphaFoldDB" id="A0A918TDQ9"/>
<feature type="transmembrane region" description="Helical" evidence="5">
    <location>
        <begin position="276"/>
        <end position="292"/>
    </location>
</feature>
<dbReference type="EMBL" id="BMYJ01000001">
    <property type="protein sequence ID" value="GHC44247.1"/>
    <property type="molecule type" value="Genomic_DNA"/>
</dbReference>
<evidence type="ECO:0000313" key="8">
    <source>
        <dbReference type="Proteomes" id="UP000638981"/>
    </source>
</evidence>
<keyword evidence="4 5" id="KW-0472">Membrane</keyword>